<organism evidence="4 5">
    <name type="scientific">Planctopirus hydrillae</name>
    <dbReference type="NCBI Taxonomy" id="1841610"/>
    <lineage>
        <taxon>Bacteria</taxon>
        <taxon>Pseudomonadati</taxon>
        <taxon>Planctomycetota</taxon>
        <taxon>Planctomycetia</taxon>
        <taxon>Planctomycetales</taxon>
        <taxon>Planctomycetaceae</taxon>
        <taxon>Planctopirus</taxon>
    </lineage>
</organism>
<protein>
    <submittedName>
        <fullName evidence="4">Uncharacterized protein</fullName>
    </submittedName>
</protein>
<dbReference type="PANTHER" id="PTHR24171:SF8">
    <property type="entry name" value="BRCA1-ASSOCIATED RING DOMAIN PROTEIN 1"/>
    <property type="match status" value="1"/>
</dbReference>
<proteinExistence type="predicted"/>
<dbReference type="SMART" id="SM00248">
    <property type="entry name" value="ANK"/>
    <property type="match status" value="2"/>
</dbReference>
<comment type="caution">
    <text evidence="4">The sequence shown here is derived from an EMBL/GenBank/DDBJ whole genome shotgun (WGS) entry which is preliminary data.</text>
</comment>
<name>A0A1C3EDI1_9PLAN</name>
<evidence type="ECO:0000256" key="3">
    <source>
        <dbReference type="PROSITE-ProRule" id="PRU00023"/>
    </source>
</evidence>
<dbReference type="Pfam" id="PF12796">
    <property type="entry name" value="Ank_2"/>
    <property type="match status" value="1"/>
</dbReference>
<dbReference type="PANTHER" id="PTHR24171">
    <property type="entry name" value="ANKYRIN REPEAT DOMAIN-CONTAINING PROTEIN 39-RELATED"/>
    <property type="match status" value="1"/>
</dbReference>
<keyword evidence="1" id="KW-0677">Repeat</keyword>
<feature type="repeat" description="ANK" evidence="3">
    <location>
        <begin position="18"/>
        <end position="50"/>
    </location>
</feature>
<keyword evidence="5" id="KW-1185">Reference proteome</keyword>
<evidence type="ECO:0000313" key="4">
    <source>
        <dbReference type="EMBL" id="ODA31260.1"/>
    </source>
</evidence>
<dbReference type="STRING" id="1841610.A6X21_22575"/>
<reference evidence="4 5" key="1">
    <citation type="submission" date="2016-05" db="EMBL/GenBank/DDBJ databases">
        <title>Genomic and physiological characterization of Planctopirus sp. isolated from fresh water lake.</title>
        <authorList>
            <person name="Subhash Y."/>
            <person name="Ramana C."/>
        </authorList>
    </citation>
    <scope>NUCLEOTIDE SEQUENCE [LARGE SCALE GENOMIC DNA]</scope>
    <source>
        <strain evidence="4 5">JC280</strain>
    </source>
</reference>
<evidence type="ECO:0000313" key="5">
    <source>
        <dbReference type="Proteomes" id="UP000094828"/>
    </source>
</evidence>
<dbReference type="PROSITE" id="PS50297">
    <property type="entry name" value="ANK_REP_REGION"/>
    <property type="match status" value="1"/>
</dbReference>
<evidence type="ECO:0000256" key="2">
    <source>
        <dbReference type="ARBA" id="ARBA00023043"/>
    </source>
</evidence>
<dbReference type="PROSITE" id="PS50088">
    <property type="entry name" value="ANK_REPEAT"/>
    <property type="match status" value="1"/>
</dbReference>
<dbReference type="GO" id="GO:0004842">
    <property type="term" value="F:ubiquitin-protein transferase activity"/>
    <property type="evidence" value="ECO:0007669"/>
    <property type="project" value="TreeGrafter"/>
</dbReference>
<keyword evidence="2 3" id="KW-0040">ANK repeat</keyword>
<dbReference type="EMBL" id="LYDR01000090">
    <property type="protein sequence ID" value="ODA31260.1"/>
    <property type="molecule type" value="Genomic_DNA"/>
</dbReference>
<dbReference type="GO" id="GO:0085020">
    <property type="term" value="P:protein K6-linked ubiquitination"/>
    <property type="evidence" value="ECO:0007669"/>
    <property type="project" value="TreeGrafter"/>
</dbReference>
<dbReference type="AlphaFoldDB" id="A0A1C3EDI1"/>
<dbReference type="Proteomes" id="UP000094828">
    <property type="component" value="Unassembled WGS sequence"/>
</dbReference>
<gene>
    <name evidence="4" type="ORF">A6X21_22575</name>
</gene>
<dbReference type="InterPro" id="IPR002110">
    <property type="entry name" value="Ankyrin_rpt"/>
</dbReference>
<dbReference type="SUPFAM" id="SSF48403">
    <property type="entry name" value="Ankyrin repeat"/>
    <property type="match status" value="1"/>
</dbReference>
<evidence type="ECO:0000256" key="1">
    <source>
        <dbReference type="ARBA" id="ARBA00022737"/>
    </source>
</evidence>
<dbReference type="Gene3D" id="1.25.40.20">
    <property type="entry name" value="Ankyrin repeat-containing domain"/>
    <property type="match status" value="1"/>
</dbReference>
<sequence length="118" mass="13122">MITRLLDTGAPINWHSNKNMPPLYNAIEKGDPSLVKLLCECGADVNNQDAEMCSPLHWAVDSEADGAWQMGTIPSLEIIRLLLENGANPSSTNRDGTPYDMAQRYVFTEAYELLKPQQ</sequence>
<accession>A0A1C3EDI1</accession>
<dbReference type="InterPro" id="IPR036770">
    <property type="entry name" value="Ankyrin_rpt-contain_sf"/>
</dbReference>